<dbReference type="InterPro" id="IPR051164">
    <property type="entry name" value="NmrA-like_oxidored"/>
</dbReference>
<evidence type="ECO:0000259" key="3">
    <source>
        <dbReference type="Pfam" id="PF05368"/>
    </source>
</evidence>
<evidence type="ECO:0000256" key="1">
    <source>
        <dbReference type="ARBA" id="ARBA00006328"/>
    </source>
</evidence>
<dbReference type="RefSeq" id="XP_040774915.1">
    <property type="nucleotide sequence ID" value="XM_040917448.1"/>
</dbReference>
<comment type="caution">
    <text evidence="4">The sequence shown here is derived from an EMBL/GenBank/DDBJ whole genome shotgun (WGS) entry which is preliminary data.</text>
</comment>
<evidence type="ECO:0000256" key="2">
    <source>
        <dbReference type="ARBA" id="ARBA00022857"/>
    </source>
</evidence>
<reference evidence="4" key="1">
    <citation type="journal article" date="2020" name="Phytopathology">
        <title>Genome sequence of the chestnut blight fungus Cryphonectria parasitica EP155: A fundamental resource for an archetypical invasive plant pathogen.</title>
        <authorList>
            <person name="Crouch J.A."/>
            <person name="Dawe A."/>
            <person name="Aerts A."/>
            <person name="Barry K."/>
            <person name="Churchill A.C.L."/>
            <person name="Grimwood J."/>
            <person name="Hillman B."/>
            <person name="Milgroom M.G."/>
            <person name="Pangilinan J."/>
            <person name="Smith M."/>
            <person name="Salamov A."/>
            <person name="Schmutz J."/>
            <person name="Yadav J."/>
            <person name="Grigoriev I.V."/>
            <person name="Nuss D."/>
        </authorList>
    </citation>
    <scope>NUCLEOTIDE SEQUENCE</scope>
    <source>
        <strain evidence="4">EP155</strain>
    </source>
</reference>
<dbReference type="InterPro" id="IPR008030">
    <property type="entry name" value="NmrA-like"/>
</dbReference>
<dbReference type="SUPFAM" id="SSF51735">
    <property type="entry name" value="NAD(P)-binding Rossmann-fold domains"/>
    <property type="match status" value="1"/>
</dbReference>
<dbReference type="OrthoDB" id="3358371at2759"/>
<keyword evidence="2" id="KW-0521">NADP</keyword>
<dbReference type="InterPro" id="IPR036291">
    <property type="entry name" value="NAD(P)-bd_dom_sf"/>
</dbReference>
<feature type="domain" description="NmrA-like" evidence="3">
    <location>
        <begin position="3"/>
        <end position="298"/>
    </location>
</feature>
<gene>
    <name evidence="4" type="ORF">M406DRAFT_261555</name>
</gene>
<dbReference type="GO" id="GO:0005634">
    <property type="term" value="C:nucleus"/>
    <property type="evidence" value="ECO:0007669"/>
    <property type="project" value="TreeGrafter"/>
</dbReference>
<evidence type="ECO:0000313" key="4">
    <source>
        <dbReference type="EMBL" id="KAF3763954.1"/>
    </source>
</evidence>
<dbReference type="Gene3D" id="3.40.50.720">
    <property type="entry name" value="NAD(P)-binding Rossmann-like Domain"/>
    <property type="match status" value="1"/>
</dbReference>
<sequence length="320" mass="34827">MPTIAVLGGTGAQGGSVVRQLQKSSTWKIRILTRNANSDKAKALNSQGIEVVAADVNDEASLVNAFKGIDAIFAVTTYWESVLSLGRDGAGEEELQQLKNVANAAQKTPTLSHFIVSSLPPAEKSSGGQFPVPHLDYKAKAVDWIKEALPELYSKTSQIWPGWYPTNLATLPMVRFLEIPGSYGGYLFTQPSKPSSLLPIVGDIDHNFGIVVEGLLKAGKKAYEKIAVVITEYLPFTDVVRVFEEVTGKRAAYAEISDEAAIKLYGVYGAEYAAQLRWSEKVPNWEQIDPQSVISLEELGVKDKLIGFKGALETLKARIV</sequence>
<dbReference type="Gene3D" id="3.90.25.10">
    <property type="entry name" value="UDP-galactose 4-epimerase, domain 1"/>
    <property type="match status" value="1"/>
</dbReference>
<proteinExistence type="inferred from homology"/>
<evidence type="ECO:0000313" key="5">
    <source>
        <dbReference type="Proteomes" id="UP000803844"/>
    </source>
</evidence>
<dbReference type="AlphaFoldDB" id="A0A9P5CM33"/>
<keyword evidence="5" id="KW-1185">Reference proteome</keyword>
<accession>A0A9P5CM33</accession>
<dbReference type="Proteomes" id="UP000803844">
    <property type="component" value="Unassembled WGS sequence"/>
</dbReference>
<dbReference type="CDD" id="cd05251">
    <property type="entry name" value="NmrA_like_SDR_a"/>
    <property type="match status" value="1"/>
</dbReference>
<dbReference type="Pfam" id="PF05368">
    <property type="entry name" value="NmrA"/>
    <property type="match status" value="1"/>
</dbReference>
<comment type="similarity">
    <text evidence="1">Belongs to the NmrA-type oxidoreductase family.</text>
</comment>
<dbReference type="GeneID" id="63834577"/>
<protein>
    <submittedName>
        <fullName evidence="4">NAD(P)-binding protein</fullName>
    </submittedName>
</protein>
<name>A0A9P5CM33_CRYP1</name>
<dbReference type="PANTHER" id="PTHR42748:SF28">
    <property type="entry name" value="NMRA-LIKE DOMAIN-CONTAINING PROTEIN"/>
    <property type="match status" value="1"/>
</dbReference>
<dbReference type="PANTHER" id="PTHR42748">
    <property type="entry name" value="NITROGEN METABOLITE REPRESSION PROTEIN NMRA FAMILY MEMBER"/>
    <property type="match status" value="1"/>
</dbReference>
<dbReference type="EMBL" id="MU032349">
    <property type="protein sequence ID" value="KAF3763954.1"/>
    <property type="molecule type" value="Genomic_DNA"/>
</dbReference>
<organism evidence="4 5">
    <name type="scientific">Cryphonectria parasitica (strain ATCC 38755 / EP155)</name>
    <dbReference type="NCBI Taxonomy" id="660469"/>
    <lineage>
        <taxon>Eukaryota</taxon>
        <taxon>Fungi</taxon>
        <taxon>Dikarya</taxon>
        <taxon>Ascomycota</taxon>
        <taxon>Pezizomycotina</taxon>
        <taxon>Sordariomycetes</taxon>
        <taxon>Sordariomycetidae</taxon>
        <taxon>Diaporthales</taxon>
        <taxon>Cryphonectriaceae</taxon>
        <taxon>Cryphonectria-Endothia species complex</taxon>
        <taxon>Cryphonectria</taxon>
    </lineage>
</organism>